<dbReference type="Proteomes" id="UP000273158">
    <property type="component" value="Unassembled WGS sequence"/>
</dbReference>
<evidence type="ECO:0000313" key="2">
    <source>
        <dbReference type="EMBL" id="RLK52485.1"/>
    </source>
</evidence>
<sequence>MTIPEPDWTASLAEMAAWIRQMRPIIGTTATEEDCKVRRALIEHVVRTRTVWHGDYQWYTAQLDDGTIVGVSANSCEEAELSISVWRGVDCIWVVRDAHLDVFHEYFPRGKRSTAETNTAFPLGPPRRPRDQFAPTESLLTALTPVPATTPGSERGLR</sequence>
<proteinExistence type="predicted"/>
<dbReference type="RefSeq" id="WP_147436659.1">
    <property type="nucleotide sequence ID" value="NZ_RCDB01000001.1"/>
</dbReference>
<evidence type="ECO:0000313" key="3">
    <source>
        <dbReference type="Proteomes" id="UP000273158"/>
    </source>
</evidence>
<organism evidence="2 3">
    <name type="scientific">Microbacterium telephonicum</name>
    <dbReference type="NCBI Taxonomy" id="1714841"/>
    <lineage>
        <taxon>Bacteria</taxon>
        <taxon>Bacillati</taxon>
        <taxon>Actinomycetota</taxon>
        <taxon>Actinomycetes</taxon>
        <taxon>Micrococcales</taxon>
        <taxon>Microbacteriaceae</taxon>
        <taxon>Microbacterium</taxon>
    </lineage>
</organism>
<feature type="compositionally biased region" description="Low complexity" evidence="1">
    <location>
        <begin position="139"/>
        <end position="151"/>
    </location>
</feature>
<reference evidence="2 3" key="1">
    <citation type="journal article" date="2015" name="Stand. Genomic Sci.">
        <title>Genomic Encyclopedia of Bacterial and Archaeal Type Strains, Phase III: the genomes of soil and plant-associated and newly described type strains.</title>
        <authorList>
            <person name="Whitman W.B."/>
            <person name="Woyke T."/>
            <person name="Klenk H.P."/>
            <person name="Zhou Y."/>
            <person name="Lilburn T.G."/>
            <person name="Beck B.J."/>
            <person name="De Vos P."/>
            <person name="Vandamme P."/>
            <person name="Eisen J.A."/>
            <person name="Garrity G."/>
            <person name="Hugenholtz P."/>
            <person name="Kyrpides N.C."/>
        </authorList>
    </citation>
    <scope>NUCLEOTIDE SEQUENCE [LARGE SCALE GENOMIC DNA]</scope>
    <source>
        <strain evidence="2 3">S2T63</strain>
    </source>
</reference>
<dbReference type="EMBL" id="RCDB01000001">
    <property type="protein sequence ID" value="RLK52485.1"/>
    <property type="molecule type" value="Genomic_DNA"/>
</dbReference>
<keyword evidence="3" id="KW-1185">Reference proteome</keyword>
<dbReference type="OrthoDB" id="9987065at2"/>
<accession>A0A498C9S1</accession>
<name>A0A498C9S1_9MICO</name>
<dbReference type="AlphaFoldDB" id="A0A498C9S1"/>
<evidence type="ECO:0000256" key="1">
    <source>
        <dbReference type="SAM" id="MobiDB-lite"/>
    </source>
</evidence>
<gene>
    <name evidence="2" type="ORF">C7474_0425</name>
</gene>
<feature type="region of interest" description="Disordered" evidence="1">
    <location>
        <begin position="114"/>
        <end position="158"/>
    </location>
</feature>
<protein>
    <submittedName>
        <fullName evidence="2">Uncharacterized protein</fullName>
    </submittedName>
</protein>
<comment type="caution">
    <text evidence="2">The sequence shown here is derived from an EMBL/GenBank/DDBJ whole genome shotgun (WGS) entry which is preliminary data.</text>
</comment>